<evidence type="ECO:0000313" key="1">
    <source>
        <dbReference type="EMBL" id="OEV12826.1"/>
    </source>
</evidence>
<accession>A0A1E7L9F5</accession>
<gene>
    <name evidence="1" type="ORF">AN218_06330</name>
</gene>
<dbReference type="RefSeq" id="WP_070015638.1">
    <property type="nucleotide sequence ID" value="NZ_LJGW01000111.1"/>
</dbReference>
<sequence length="126" mass="13346">MNGPAPAPGKRPFTLVVCTDCRDSADEQVVERLRQAVSRCPHGVMVATRCLSALLRCHRSRGLHAAVQPCGEDREPTGVVKRLGPITTEADAEAVAAWLLAGMPDDDPVPAGLRAGPSPQHVAHLN</sequence>
<dbReference type="AlphaFoldDB" id="A0A1E7L9F5"/>
<dbReference type="Proteomes" id="UP000176005">
    <property type="component" value="Unassembled WGS sequence"/>
</dbReference>
<protein>
    <submittedName>
        <fullName evidence="1">Uncharacterized protein</fullName>
    </submittedName>
</protein>
<reference evidence="1 2" key="1">
    <citation type="journal article" date="2016" name="Front. Microbiol.">
        <title>Comparative Genomics Analysis of Streptomyces Species Reveals Their Adaptation to the Marine Environment and Their Diversity at the Genomic Level.</title>
        <authorList>
            <person name="Tian X."/>
            <person name="Zhang Z."/>
            <person name="Yang T."/>
            <person name="Chen M."/>
            <person name="Li J."/>
            <person name="Chen F."/>
            <person name="Yang J."/>
            <person name="Li W."/>
            <person name="Zhang B."/>
            <person name="Zhang Z."/>
            <person name="Wu J."/>
            <person name="Zhang C."/>
            <person name="Long L."/>
            <person name="Xiao J."/>
        </authorList>
    </citation>
    <scope>NUCLEOTIDE SEQUENCE [LARGE SCALE GENOMIC DNA]</scope>
    <source>
        <strain evidence="1 2">SCSIO 10429</strain>
    </source>
</reference>
<dbReference type="EMBL" id="LJGW01000111">
    <property type="protein sequence ID" value="OEV12826.1"/>
    <property type="molecule type" value="Genomic_DNA"/>
</dbReference>
<organism evidence="1 2">
    <name type="scientific">Streptomyces nanshensis</name>
    <dbReference type="NCBI Taxonomy" id="518642"/>
    <lineage>
        <taxon>Bacteria</taxon>
        <taxon>Bacillati</taxon>
        <taxon>Actinomycetota</taxon>
        <taxon>Actinomycetes</taxon>
        <taxon>Kitasatosporales</taxon>
        <taxon>Streptomycetaceae</taxon>
        <taxon>Streptomyces</taxon>
    </lineage>
</organism>
<proteinExistence type="predicted"/>
<keyword evidence="2" id="KW-1185">Reference proteome</keyword>
<name>A0A1E7L9F5_9ACTN</name>
<comment type="caution">
    <text evidence="1">The sequence shown here is derived from an EMBL/GenBank/DDBJ whole genome shotgun (WGS) entry which is preliminary data.</text>
</comment>
<evidence type="ECO:0000313" key="2">
    <source>
        <dbReference type="Proteomes" id="UP000176005"/>
    </source>
</evidence>